<name>A0ABP9DCI1_9BACT</name>
<protein>
    <recommendedName>
        <fullName evidence="3">DUF885 domain-containing protein</fullName>
    </recommendedName>
</protein>
<accession>A0ABP9DCI1</accession>
<dbReference type="Pfam" id="PF05960">
    <property type="entry name" value="DUF885"/>
    <property type="match status" value="1"/>
</dbReference>
<organism evidence="1 2">
    <name type="scientific">Algivirga pacifica</name>
    <dbReference type="NCBI Taxonomy" id="1162670"/>
    <lineage>
        <taxon>Bacteria</taxon>
        <taxon>Pseudomonadati</taxon>
        <taxon>Bacteroidota</taxon>
        <taxon>Cytophagia</taxon>
        <taxon>Cytophagales</taxon>
        <taxon>Flammeovirgaceae</taxon>
        <taxon>Algivirga</taxon>
    </lineage>
</organism>
<proteinExistence type="predicted"/>
<evidence type="ECO:0008006" key="3">
    <source>
        <dbReference type="Google" id="ProtNLM"/>
    </source>
</evidence>
<dbReference type="EMBL" id="BAABJX010000039">
    <property type="protein sequence ID" value="GAA4839985.1"/>
    <property type="molecule type" value="Genomic_DNA"/>
</dbReference>
<sequence length="625" mass="72863">MWGVFSGLCLSILGVLNVHYFKPDNINRFFERMFYEQQELFPEKMTSTQLTNNKFVSPNIGQLNYPHSLEKKREQNFYERQLEMYNGYRTFLLTPEEKASAQAFQFMMSNALKETILFQDFEQPFDPIHGIHQQFIDLMLHAHQIRRISDAHAYIERLNNFDNKVAIYLSGKPLTPSESLDTLNTAAVINRREGESLPTALEYFEVRDGFHYPNTLQLKETERQLQLLLELPLEENPFYQDFHKKLSAISFPLNEQVEHRLTVELKQALEESVIPSLHTLLDCIQRLKPYAVQEISLQYYEGGHEYYTHRLGKSLGLDEEALVIETTPDLLFHTAQKEIRQRKSTLIHLLQSYTGVNDSSLRNLWSVFKEQQSTSLLHTQDEIKAVFSSFMEDSKSYHFQQLGSVGRNPIQWDFAPNYLFSTIYTPKSFHYAYGKQQQHFAYLPNKAVYKEELRLWALLLGYTGSYSYVHALKTQTDIPLFRQFNPSPYQTEGWSYYLLSKVAPLIHSEDPLAFDIYLNYHMLVKAVLMAADIGIHDRLWNYTEVELFVMEHTKEENSSIPSLILNTLSSPSVSVAYFQGDQWVRKVKKSVPTDRTTSEYFPRLLYLGGLPQKSGFQLLNSQKAN</sequence>
<comment type="caution">
    <text evidence="1">The sequence shown here is derived from an EMBL/GenBank/DDBJ whole genome shotgun (WGS) entry which is preliminary data.</text>
</comment>
<dbReference type="Proteomes" id="UP001500298">
    <property type="component" value="Unassembled WGS sequence"/>
</dbReference>
<keyword evidence="2" id="KW-1185">Reference proteome</keyword>
<gene>
    <name evidence="1" type="ORF">GCM10023331_26430</name>
</gene>
<evidence type="ECO:0000313" key="2">
    <source>
        <dbReference type="Proteomes" id="UP001500298"/>
    </source>
</evidence>
<reference evidence="2" key="1">
    <citation type="journal article" date="2019" name="Int. J. Syst. Evol. Microbiol.">
        <title>The Global Catalogue of Microorganisms (GCM) 10K type strain sequencing project: providing services to taxonomists for standard genome sequencing and annotation.</title>
        <authorList>
            <consortium name="The Broad Institute Genomics Platform"/>
            <consortium name="The Broad Institute Genome Sequencing Center for Infectious Disease"/>
            <person name="Wu L."/>
            <person name="Ma J."/>
        </authorList>
    </citation>
    <scope>NUCLEOTIDE SEQUENCE [LARGE SCALE GENOMIC DNA]</scope>
    <source>
        <strain evidence="2">JCM 18326</strain>
    </source>
</reference>
<dbReference type="InterPro" id="IPR010281">
    <property type="entry name" value="DUF885"/>
</dbReference>
<evidence type="ECO:0000313" key="1">
    <source>
        <dbReference type="EMBL" id="GAA4839985.1"/>
    </source>
</evidence>